<evidence type="ECO:0000313" key="2">
    <source>
        <dbReference type="Proteomes" id="UP000306628"/>
    </source>
</evidence>
<reference evidence="1 2" key="1">
    <citation type="submission" date="2019-05" db="EMBL/GenBank/DDBJ databases">
        <title>Draft genome sequence of Nonomuraea zeae DSM 100528.</title>
        <authorList>
            <person name="Saricaoglu S."/>
            <person name="Isik K."/>
        </authorList>
    </citation>
    <scope>NUCLEOTIDE SEQUENCE [LARGE SCALE GENOMIC DNA]</scope>
    <source>
        <strain evidence="1 2">DSM 100528</strain>
    </source>
</reference>
<evidence type="ECO:0008006" key="3">
    <source>
        <dbReference type="Google" id="ProtNLM"/>
    </source>
</evidence>
<proteinExistence type="predicted"/>
<gene>
    <name evidence="1" type="ORF">ETD85_23485</name>
</gene>
<dbReference type="OrthoDB" id="4201688at2"/>
<protein>
    <recommendedName>
        <fullName evidence="3">PLAT domain-containing protein</fullName>
    </recommendedName>
</protein>
<sequence>MPADPTPAAEPIVSIAVRVLTAGDDPDGTLGNVHRGQGHVHLGIAGREFALERTDITGFQQHADDTYVFGEGSNVHRPDWNDPRHPPRDVDDLRRHPVYLRFTPPADCLDDDWHLERVDVTVTKAGGGTLSYVALPGDPSLWLGYESGLTVYLDRR</sequence>
<dbReference type="AlphaFoldDB" id="A0A5S4GH07"/>
<keyword evidence="2" id="KW-1185">Reference proteome</keyword>
<comment type="caution">
    <text evidence="1">The sequence shown here is derived from an EMBL/GenBank/DDBJ whole genome shotgun (WGS) entry which is preliminary data.</text>
</comment>
<dbReference type="RefSeq" id="WP_138691925.1">
    <property type="nucleotide sequence ID" value="NZ_JBHSAZ010000059.1"/>
</dbReference>
<accession>A0A5S4GH07</accession>
<dbReference type="Proteomes" id="UP000306628">
    <property type="component" value="Unassembled WGS sequence"/>
</dbReference>
<organism evidence="1 2">
    <name type="scientific">Nonomuraea zeae</name>
    <dbReference type="NCBI Taxonomy" id="1642303"/>
    <lineage>
        <taxon>Bacteria</taxon>
        <taxon>Bacillati</taxon>
        <taxon>Actinomycetota</taxon>
        <taxon>Actinomycetes</taxon>
        <taxon>Streptosporangiales</taxon>
        <taxon>Streptosporangiaceae</taxon>
        <taxon>Nonomuraea</taxon>
    </lineage>
</organism>
<evidence type="ECO:0000313" key="1">
    <source>
        <dbReference type="EMBL" id="TMR32246.1"/>
    </source>
</evidence>
<name>A0A5S4GH07_9ACTN</name>
<dbReference type="EMBL" id="VCKX01000072">
    <property type="protein sequence ID" value="TMR32246.1"/>
    <property type="molecule type" value="Genomic_DNA"/>
</dbReference>